<keyword evidence="2" id="KW-1185">Reference proteome</keyword>
<dbReference type="EMBL" id="KZ678446">
    <property type="protein sequence ID" value="PSR84246.1"/>
    <property type="molecule type" value="Genomic_DNA"/>
</dbReference>
<dbReference type="InParanoid" id="A0A2T3A7E4"/>
<reference evidence="1 2" key="1">
    <citation type="journal article" date="2018" name="Mycol. Prog.">
        <title>Coniella lustricola, a new species from submerged detritus.</title>
        <authorList>
            <person name="Raudabaugh D.B."/>
            <person name="Iturriaga T."/>
            <person name="Carver A."/>
            <person name="Mondo S."/>
            <person name="Pangilinan J."/>
            <person name="Lipzen A."/>
            <person name="He G."/>
            <person name="Amirebrahimi M."/>
            <person name="Grigoriev I.V."/>
            <person name="Miller A.N."/>
        </authorList>
    </citation>
    <scope>NUCLEOTIDE SEQUENCE [LARGE SCALE GENOMIC DNA]</scope>
    <source>
        <strain evidence="1 2">B22-T-1</strain>
    </source>
</reference>
<dbReference type="Proteomes" id="UP000241462">
    <property type="component" value="Unassembled WGS sequence"/>
</dbReference>
<evidence type="ECO:0000313" key="1">
    <source>
        <dbReference type="EMBL" id="PSR84246.1"/>
    </source>
</evidence>
<organism evidence="1 2">
    <name type="scientific">Coniella lustricola</name>
    <dbReference type="NCBI Taxonomy" id="2025994"/>
    <lineage>
        <taxon>Eukaryota</taxon>
        <taxon>Fungi</taxon>
        <taxon>Dikarya</taxon>
        <taxon>Ascomycota</taxon>
        <taxon>Pezizomycotina</taxon>
        <taxon>Sordariomycetes</taxon>
        <taxon>Sordariomycetidae</taxon>
        <taxon>Diaporthales</taxon>
        <taxon>Schizoparmaceae</taxon>
        <taxon>Coniella</taxon>
    </lineage>
</organism>
<sequence length="168" mass="19133">MHHLAMTLVSLDNSKRDCPMFPPRFLTLSFSDTRTTHYVRVCLDGCRKTLHSPKHTHTHRHTTRHVASRNTRDWGQRRLISRHYTEQGTQGKAPIGEPPRINASVGPLRFALRCATRSSPRDVVPGPMCGLESRSACRMRIYGLFGLFGLLEVMLLPKLAQPYATRRC</sequence>
<gene>
    <name evidence="1" type="ORF">BD289DRAFT_264235</name>
</gene>
<dbReference type="AlphaFoldDB" id="A0A2T3A7E4"/>
<name>A0A2T3A7E4_9PEZI</name>
<evidence type="ECO:0000313" key="2">
    <source>
        <dbReference type="Proteomes" id="UP000241462"/>
    </source>
</evidence>
<protein>
    <submittedName>
        <fullName evidence="1">Uncharacterized protein</fullName>
    </submittedName>
</protein>
<proteinExistence type="predicted"/>
<accession>A0A2T3A7E4</accession>